<comment type="caution">
    <text evidence="2">The sequence shown here is derived from an EMBL/GenBank/DDBJ whole genome shotgun (WGS) entry which is preliminary data.</text>
</comment>
<evidence type="ECO:0000313" key="2">
    <source>
        <dbReference type="EMBL" id="GAF04936.1"/>
    </source>
</evidence>
<dbReference type="eggNOG" id="COG1215">
    <property type="taxonomic scope" value="Bacteria"/>
</dbReference>
<dbReference type="AlphaFoldDB" id="W7YK72"/>
<dbReference type="PANTHER" id="PTHR22916:SF65">
    <property type="entry name" value="SLR1065 PROTEIN"/>
    <property type="match status" value="1"/>
</dbReference>
<dbReference type="CDD" id="cd06433">
    <property type="entry name" value="GT_2_WfgS_like"/>
    <property type="match status" value="1"/>
</dbReference>
<dbReference type="GO" id="GO:0016758">
    <property type="term" value="F:hexosyltransferase activity"/>
    <property type="evidence" value="ECO:0007669"/>
    <property type="project" value="UniProtKB-ARBA"/>
</dbReference>
<sequence>MKISIITPSYNQGQFIEETILSVLNQKYHNLEFIIIDGGSTDQTVEIIKKYQDKITYWVSEEDNGQTHAINKGFQKATGEIITWINSDDLLIPDSLNKINAHFKNDENLKCLFGQWIEFDEQGDRPLRIFKQPTLCEWLYTSPYAQPSTYYKRSLLKDIGYLNEELHFSMDNDFFKRIILSNVKYKYVDEFYSKFRWHSTSKSSNLMELCRQNDKLIYITILESYKSSISQKLITFIKEIGLYQQPTTTYQINIQINNDDLIVSFIHYISFYIGRWYNEGNYNKVAKSFFFIKEIGALPLMKKLPLNTIFIRHKYVPHSLINLVRKFTR</sequence>
<protein>
    <submittedName>
        <fullName evidence="2">Chondroitin polymerase</fullName>
    </submittedName>
</protein>
<dbReference type="Gene3D" id="3.90.550.10">
    <property type="entry name" value="Spore Coat Polysaccharide Biosynthesis Protein SpsA, Chain A"/>
    <property type="match status" value="1"/>
</dbReference>
<evidence type="ECO:0000313" key="3">
    <source>
        <dbReference type="Proteomes" id="UP000019402"/>
    </source>
</evidence>
<organism evidence="2 3">
    <name type="scientific">Saccharicrinis fermentans DSM 9555 = JCM 21142</name>
    <dbReference type="NCBI Taxonomy" id="869213"/>
    <lineage>
        <taxon>Bacteria</taxon>
        <taxon>Pseudomonadati</taxon>
        <taxon>Bacteroidota</taxon>
        <taxon>Bacteroidia</taxon>
        <taxon>Marinilabiliales</taxon>
        <taxon>Marinilabiliaceae</taxon>
        <taxon>Saccharicrinis</taxon>
    </lineage>
</organism>
<dbReference type="EMBL" id="BAMD01000061">
    <property type="protein sequence ID" value="GAF04936.1"/>
    <property type="molecule type" value="Genomic_DNA"/>
</dbReference>
<dbReference type="SUPFAM" id="SSF53448">
    <property type="entry name" value="Nucleotide-diphospho-sugar transferases"/>
    <property type="match status" value="1"/>
</dbReference>
<accession>W7YK72</accession>
<reference evidence="2 3" key="1">
    <citation type="journal article" date="2014" name="Genome Announc.">
        <title>Draft Genome Sequence of Cytophaga fermentans JCM 21142T, a Facultative Anaerobe Isolated from Marine Mud.</title>
        <authorList>
            <person name="Starns D."/>
            <person name="Oshima K."/>
            <person name="Suda W."/>
            <person name="Iino T."/>
            <person name="Yuki M."/>
            <person name="Inoue J."/>
            <person name="Kitamura K."/>
            <person name="Iida T."/>
            <person name="Darby A."/>
            <person name="Hattori M."/>
            <person name="Ohkuma M."/>
        </authorList>
    </citation>
    <scope>NUCLEOTIDE SEQUENCE [LARGE SCALE GENOMIC DNA]</scope>
    <source>
        <strain evidence="2 3">JCM 21142</strain>
    </source>
</reference>
<gene>
    <name evidence="2" type="ORF">JCM21142_93659</name>
</gene>
<dbReference type="PANTHER" id="PTHR22916">
    <property type="entry name" value="GLYCOSYLTRANSFERASE"/>
    <property type="match status" value="1"/>
</dbReference>
<dbReference type="Pfam" id="PF00535">
    <property type="entry name" value="Glycos_transf_2"/>
    <property type="match status" value="1"/>
</dbReference>
<feature type="domain" description="Glycosyltransferase 2-like" evidence="1">
    <location>
        <begin position="4"/>
        <end position="128"/>
    </location>
</feature>
<dbReference type="InterPro" id="IPR029044">
    <property type="entry name" value="Nucleotide-diphossugar_trans"/>
</dbReference>
<dbReference type="RefSeq" id="WP_052343147.1">
    <property type="nucleotide sequence ID" value="NZ_BAMD01000061.1"/>
</dbReference>
<keyword evidence="3" id="KW-1185">Reference proteome</keyword>
<dbReference type="Proteomes" id="UP000019402">
    <property type="component" value="Unassembled WGS sequence"/>
</dbReference>
<evidence type="ECO:0000259" key="1">
    <source>
        <dbReference type="Pfam" id="PF00535"/>
    </source>
</evidence>
<dbReference type="InterPro" id="IPR001173">
    <property type="entry name" value="Glyco_trans_2-like"/>
</dbReference>
<name>W7YK72_9BACT</name>
<dbReference type="STRING" id="869213.GCA_000517085_02135"/>
<dbReference type="OrthoDB" id="9788101at2"/>
<proteinExistence type="predicted"/>